<feature type="region of interest" description="Disordered" evidence="1">
    <location>
        <begin position="1"/>
        <end position="26"/>
    </location>
</feature>
<keyword evidence="3" id="KW-1185">Reference proteome</keyword>
<organism evidence="2 3">
    <name type="scientific">Mugilogobius chulae</name>
    <name type="common">yellowstripe goby</name>
    <dbReference type="NCBI Taxonomy" id="88201"/>
    <lineage>
        <taxon>Eukaryota</taxon>
        <taxon>Metazoa</taxon>
        <taxon>Chordata</taxon>
        <taxon>Craniata</taxon>
        <taxon>Vertebrata</taxon>
        <taxon>Euteleostomi</taxon>
        <taxon>Actinopterygii</taxon>
        <taxon>Neopterygii</taxon>
        <taxon>Teleostei</taxon>
        <taxon>Neoteleostei</taxon>
        <taxon>Acanthomorphata</taxon>
        <taxon>Gobiaria</taxon>
        <taxon>Gobiiformes</taxon>
        <taxon>Gobioidei</taxon>
        <taxon>Gobiidae</taxon>
        <taxon>Gobionellinae</taxon>
        <taxon>Mugilogobius</taxon>
    </lineage>
</organism>
<evidence type="ECO:0000313" key="2">
    <source>
        <dbReference type="EMBL" id="KAK7878009.1"/>
    </source>
</evidence>
<sequence>MNKMGRNFELRSSPGERLETTTERGCGGGAAVEEAQLWRRRSCGGGGAVEERSCGGGGAVEEAQLCAVGSARQKV</sequence>
<evidence type="ECO:0000313" key="3">
    <source>
        <dbReference type="Proteomes" id="UP001460270"/>
    </source>
</evidence>
<accession>A0AAW0MG47</accession>
<comment type="caution">
    <text evidence="2">The sequence shown here is derived from an EMBL/GenBank/DDBJ whole genome shotgun (WGS) entry which is preliminary data.</text>
</comment>
<protein>
    <submittedName>
        <fullName evidence="2">Uncharacterized protein</fullName>
    </submittedName>
</protein>
<evidence type="ECO:0000256" key="1">
    <source>
        <dbReference type="SAM" id="MobiDB-lite"/>
    </source>
</evidence>
<name>A0AAW0MG47_9GOBI</name>
<feature type="compositionally biased region" description="Basic and acidic residues" evidence="1">
    <location>
        <begin position="1"/>
        <end position="22"/>
    </location>
</feature>
<dbReference type="Proteomes" id="UP001460270">
    <property type="component" value="Unassembled WGS sequence"/>
</dbReference>
<dbReference type="AlphaFoldDB" id="A0AAW0MG47"/>
<dbReference type="EMBL" id="JBBPFD010000659">
    <property type="protein sequence ID" value="KAK7878009.1"/>
    <property type="molecule type" value="Genomic_DNA"/>
</dbReference>
<proteinExistence type="predicted"/>
<gene>
    <name evidence="2" type="ORF">WMY93_031355</name>
</gene>
<reference evidence="3" key="1">
    <citation type="submission" date="2024-04" db="EMBL/GenBank/DDBJ databases">
        <title>Salinicola lusitanus LLJ914,a marine bacterium isolated from the Okinawa Trough.</title>
        <authorList>
            <person name="Li J."/>
        </authorList>
    </citation>
    <scope>NUCLEOTIDE SEQUENCE [LARGE SCALE GENOMIC DNA]</scope>
</reference>